<dbReference type="EMBL" id="JBANAX010000013">
    <property type="protein sequence ID" value="KAL1226075.1"/>
    <property type="molecule type" value="Genomic_DNA"/>
</dbReference>
<gene>
    <name evidence="7" type="ORF">V5N11_009175</name>
</gene>
<keyword evidence="4" id="KW-0493">Microtubule</keyword>
<dbReference type="PANTHER" id="PTHR31246">
    <property type="entry name" value="MICROTUBULE-ASSOCIATED PROTEIN 70-2"/>
    <property type="match status" value="1"/>
</dbReference>
<evidence type="ECO:0000256" key="1">
    <source>
        <dbReference type="ARBA" id="ARBA00004245"/>
    </source>
</evidence>
<dbReference type="Pfam" id="PF07058">
    <property type="entry name" value="MAP70"/>
    <property type="match status" value="1"/>
</dbReference>
<protein>
    <submittedName>
        <fullName evidence="7">Microtubule-associated protein 70-1</fullName>
    </submittedName>
</protein>
<evidence type="ECO:0000313" key="8">
    <source>
        <dbReference type="Proteomes" id="UP001558713"/>
    </source>
</evidence>
<comment type="subcellular location">
    <subcellularLocation>
        <location evidence="1">Cytoplasm</location>
        <location evidence="1">Cytoskeleton</location>
    </subcellularLocation>
</comment>
<dbReference type="GO" id="GO:0005874">
    <property type="term" value="C:microtubule"/>
    <property type="evidence" value="ECO:0007669"/>
    <property type="project" value="UniProtKB-KW"/>
</dbReference>
<keyword evidence="6" id="KW-0206">Cytoskeleton</keyword>
<evidence type="ECO:0000313" key="7">
    <source>
        <dbReference type="EMBL" id="KAL1226075.1"/>
    </source>
</evidence>
<evidence type="ECO:0000256" key="3">
    <source>
        <dbReference type="ARBA" id="ARBA00022490"/>
    </source>
</evidence>
<dbReference type="PANTHER" id="PTHR31246:SF21">
    <property type="entry name" value="MICROTUBULE-ASSOCIATED PROTEIN 70-1"/>
    <property type="match status" value="1"/>
</dbReference>
<keyword evidence="5" id="KW-0175">Coiled coil</keyword>
<sequence>MMFLRRFGNFKKITDPWIVILNKQKVALLDAERTVETALAKAALVDDLQNKNQELVKQIEINHEGNKTHRQKVAEVEKLTQTVRELEEV</sequence>
<dbReference type="Proteomes" id="UP001558713">
    <property type="component" value="Unassembled WGS sequence"/>
</dbReference>
<dbReference type="AlphaFoldDB" id="A0ABD1C9D5"/>
<accession>A0ABD1C9D5</accession>
<keyword evidence="3" id="KW-0963">Cytoplasm</keyword>
<evidence type="ECO:0000256" key="2">
    <source>
        <dbReference type="ARBA" id="ARBA00008825"/>
    </source>
</evidence>
<evidence type="ECO:0000256" key="4">
    <source>
        <dbReference type="ARBA" id="ARBA00022701"/>
    </source>
</evidence>
<reference evidence="7 8" key="1">
    <citation type="submission" date="2024-04" db="EMBL/GenBank/DDBJ databases">
        <title>Genome assembly C_amara_ONT_v2.</title>
        <authorList>
            <person name="Yant L."/>
            <person name="Moore C."/>
            <person name="Slenker M."/>
        </authorList>
    </citation>
    <scope>NUCLEOTIDE SEQUENCE [LARGE SCALE GENOMIC DNA]</scope>
    <source>
        <tissue evidence="7">Leaf</tissue>
    </source>
</reference>
<evidence type="ECO:0000256" key="5">
    <source>
        <dbReference type="ARBA" id="ARBA00023054"/>
    </source>
</evidence>
<proteinExistence type="inferred from homology"/>
<name>A0ABD1C9D5_CARAN</name>
<dbReference type="InterPro" id="IPR009768">
    <property type="entry name" value="MAP70"/>
</dbReference>
<comment type="similarity">
    <text evidence="2">Belongs to the MAP70 family.</text>
</comment>
<keyword evidence="8" id="KW-1185">Reference proteome</keyword>
<evidence type="ECO:0000256" key="6">
    <source>
        <dbReference type="ARBA" id="ARBA00023212"/>
    </source>
</evidence>
<comment type="caution">
    <text evidence="7">The sequence shown here is derived from an EMBL/GenBank/DDBJ whole genome shotgun (WGS) entry which is preliminary data.</text>
</comment>
<organism evidence="7 8">
    <name type="scientific">Cardamine amara subsp. amara</name>
    <dbReference type="NCBI Taxonomy" id="228776"/>
    <lineage>
        <taxon>Eukaryota</taxon>
        <taxon>Viridiplantae</taxon>
        <taxon>Streptophyta</taxon>
        <taxon>Embryophyta</taxon>
        <taxon>Tracheophyta</taxon>
        <taxon>Spermatophyta</taxon>
        <taxon>Magnoliopsida</taxon>
        <taxon>eudicotyledons</taxon>
        <taxon>Gunneridae</taxon>
        <taxon>Pentapetalae</taxon>
        <taxon>rosids</taxon>
        <taxon>malvids</taxon>
        <taxon>Brassicales</taxon>
        <taxon>Brassicaceae</taxon>
        <taxon>Cardamineae</taxon>
        <taxon>Cardamine</taxon>
    </lineage>
</organism>